<proteinExistence type="predicted"/>
<accession>Q6ILZ9</accession>
<evidence type="ECO:0000313" key="1">
    <source>
        <dbReference type="EMBL" id="DAA02713.1"/>
    </source>
</evidence>
<dbReference type="AlphaFoldDB" id="Q6ILZ9"/>
<name>Q6ILZ9_DROME</name>
<reference evidence="1" key="1">
    <citation type="journal article" date="2003" name="Genome Biol.">
        <title>An integrated gene annotation and transcriptional profiling approach towards the full gene content of the Drosophila genome.</title>
        <authorList>
            <person name="Hild M."/>
            <person name="Beckmann B."/>
            <person name="Haas S.A."/>
            <person name="Koch B."/>
            <person name="Solovyev V."/>
            <person name="Busold C."/>
            <person name="Fellenberg K."/>
            <person name="Boutros M."/>
            <person name="Vingron M."/>
            <person name="Sauer F."/>
            <person name="Hoheisel J.D."/>
            <person name="Paro R."/>
        </authorList>
    </citation>
    <scope>NUCLEOTIDE SEQUENCE</scope>
</reference>
<sequence>MALPPQNRVKKEISFSGMAEISFVGSSLSSRVWTKWHCYSDWGCSGDFEVSCRCQFNFHFNFHEYS</sequence>
<protein>
    <submittedName>
        <fullName evidence="1">HDC07885</fullName>
    </submittedName>
</protein>
<organism evidence="1">
    <name type="scientific">Drosophila melanogaster</name>
    <name type="common">Fruit fly</name>
    <dbReference type="NCBI Taxonomy" id="7227"/>
    <lineage>
        <taxon>Eukaryota</taxon>
        <taxon>Metazoa</taxon>
        <taxon>Ecdysozoa</taxon>
        <taxon>Arthropoda</taxon>
        <taxon>Hexapoda</taxon>
        <taxon>Insecta</taxon>
        <taxon>Pterygota</taxon>
        <taxon>Neoptera</taxon>
        <taxon>Endopterygota</taxon>
        <taxon>Diptera</taxon>
        <taxon>Brachycera</taxon>
        <taxon>Muscomorpha</taxon>
        <taxon>Ephydroidea</taxon>
        <taxon>Drosophilidae</taxon>
        <taxon>Drosophila</taxon>
        <taxon>Sophophora</taxon>
    </lineage>
</organism>
<gene>
    <name evidence="1" type="ORF">HDC07885</name>
</gene>
<dbReference type="EMBL" id="BK001867">
    <property type="protein sequence ID" value="DAA02713.1"/>
    <property type="molecule type" value="Genomic_DNA"/>
</dbReference>